<dbReference type="GO" id="GO:0005930">
    <property type="term" value="C:axoneme"/>
    <property type="evidence" value="ECO:0007669"/>
    <property type="project" value="UniProtKB-SubCell"/>
</dbReference>
<evidence type="ECO:0000256" key="5">
    <source>
        <dbReference type="ARBA" id="ARBA00023242"/>
    </source>
</evidence>
<evidence type="ECO:0000256" key="4">
    <source>
        <dbReference type="ARBA" id="ARBA00022737"/>
    </source>
</evidence>
<evidence type="ECO:0000313" key="7">
    <source>
        <dbReference type="EMBL" id="EEH58865.1"/>
    </source>
</evidence>
<dbReference type="Gene3D" id="3.80.10.10">
    <property type="entry name" value="Ribonuclease Inhibitor"/>
    <property type="match status" value="1"/>
</dbReference>
<dbReference type="GO" id="GO:0005634">
    <property type="term" value="C:nucleus"/>
    <property type="evidence" value="ECO:0007669"/>
    <property type="project" value="UniProtKB-SubCell"/>
</dbReference>
<dbReference type="SUPFAM" id="SSF52058">
    <property type="entry name" value="L domain-like"/>
    <property type="match status" value="1"/>
</dbReference>
<dbReference type="RefSeq" id="XP_003057220.1">
    <property type="nucleotide sequence ID" value="XM_003057174.1"/>
</dbReference>
<dbReference type="PANTHER" id="PTHR10552">
    <property type="entry name" value="U2 SMALL NUCLEAR RIBONUCLEOPROTEIN A"/>
    <property type="match status" value="1"/>
</dbReference>
<dbReference type="GO" id="GO:0000398">
    <property type="term" value="P:mRNA splicing, via spliceosome"/>
    <property type="evidence" value="ECO:0007669"/>
    <property type="project" value="InterPro"/>
</dbReference>
<dbReference type="AlphaFoldDB" id="C1MP45"/>
<evidence type="ECO:0000256" key="3">
    <source>
        <dbReference type="ARBA" id="ARBA00022614"/>
    </source>
</evidence>
<keyword evidence="5" id="KW-0539">Nucleus</keyword>
<dbReference type="Pfam" id="PF14580">
    <property type="entry name" value="LRR_9"/>
    <property type="match status" value="1"/>
</dbReference>
<accession>C1MP45</accession>
<evidence type="ECO:0000313" key="8">
    <source>
        <dbReference type="Proteomes" id="UP000001876"/>
    </source>
</evidence>
<evidence type="ECO:0000256" key="6">
    <source>
        <dbReference type="ARBA" id="ARBA00024196"/>
    </source>
</evidence>
<dbReference type="OrthoDB" id="497303at2759"/>
<feature type="non-terminal residue" evidence="7">
    <location>
        <position position="161"/>
    </location>
</feature>
<dbReference type="STRING" id="564608.C1MP45"/>
<keyword evidence="4" id="KW-0677">Repeat</keyword>
<dbReference type="GeneID" id="9682197"/>
<dbReference type="InterPro" id="IPR032675">
    <property type="entry name" value="LRR_dom_sf"/>
</dbReference>
<dbReference type="GO" id="GO:0030620">
    <property type="term" value="F:U2 snRNA binding"/>
    <property type="evidence" value="ECO:0007669"/>
    <property type="project" value="InterPro"/>
</dbReference>
<evidence type="ECO:0000256" key="1">
    <source>
        <dbReference type="ARBA" id="ARBA00004123"/>
    </source>
</evidence>
<proteinExistence type="inferred from homology"/>
<dbReference type="KEGG" id="mpp:MICPUCDRAFT_11284"/>
<dbReference type="OMA" id="NNRICHI"/>
<dbReference type="eggNOG" id="KOG1644">
    <property type="taxonomic scope" value="Eukaryota"/>
</dbReference>
<name>C1MP45_MICPC</name>
<dbReference type="InterPro" id="IPR044640">
    <property type="entry name" value="RU2A"/>
</dbReference>
<gene>
    <name evidence="7" type="ORF">MICPUCDRAFT_11284</name>
</gene>
<reference evidence="7 8" key="1">
    <citation type="journal article" date="2009" name="Science">
        <title>Green evolution and dynamic adaptations revealed by genomes of the marine picoeukaryotes Micromonas.</title>
        <authorList>
            <person name="Worden A.Z."/>
            <person name="Lee J.H."/>
            <person name="Mock T."/>
            <person name="Rouze P."/>
            <person name="Simmons M.P."/>
            <person name="Aerts A.L."/>
            <person name="Allen A.E."/>
            <person name="Cuvelier M.L."/>
            <person name="Derelle E."/>
            <person name="Everett M.V."/>
            <person name="Foulon E."/>
            <person name="Grimwood J."/>
            <person name="Gundlach H."/>
            <person name="Henrissat B."/>
            <person name="Napoli C."/>
            <person name="McDonald S.M."/>
            <person name="Parker M.S."/>
            <person name="Rombauts S."/>
            <person name="Salamov A."/>
            <person name="Von Dassow P."/>
            <person name="Badger J.H."/>
            <person name="Coutinho P.M."/>
            <person name="Demir E."/>
            <person name="Dubchak I."/>
            <person name="Gentemann C."/>
            <person name="Eikrem W."/>
            <person name="Gready J.E."/>
            <person name="John U."/>
            <person name="Lanier W."/>
            <person name="Lindquist E.A."/>
            <person name="Lucas S."/>
            <person name="Mayer K.F."/>
            <person name="Moreau H."/>
            <person name="Not F."/>
            <person name="Otillar R."/>
            <person name="Panaud O."/>
            <person name="Pangilinan J."/>
            <person name="Paulsen I."/>
            <person name="Piegu B."/>
            <person name="Poliakov A."/>
            <person name="Robbens S."/>
            <person name="Schmutz J."/>
            <person name="Toulza E."/>
            <person name="Wyss T."/>
            <person name="Zelensky A."/>
            <person name="Zhou K."/>
            <person name="Armbrust E.V."/>
            <person name="Bhattacharya D."/>
            <person name="Goodenough U.W."/>
            <person name="Van de Peer Y."/>
            <person name="Grigoriev I.V."/>
        </authorList>
    </citation>
    <scope>NUCLEOTIDE SEQUENCE [LARGE SCALE GENOMIC DNA]</scope>
    <source>
        <strain evidence="7 8">CCMP1545</strain>
    </source>
</reference>
<keyword evidence="8" id="KW-1185">Reference proteome</keyword>
<sequence>RLTAELILRSPQGLDPVQDYAIDLRGHKIAAIENLAATQNQFDAIDLSDNEIVKLEGFPPLTRLHTLYLNNNRIARIGKNMDEQLPMLKCVILTNNRLGKLADVDPLATFKHLTHLSLMNNPVTRAENYRAYVIYKLKKLKVLDFRKVKPKEREAAEELFG</sequence>
<dbReference type="FunFam" id="3.80.10.10:FF:000026">
    <property type="entry name" value="U2 small nuclear ribonucleoprotein A"/>
    <property type="match status" value="1"/>
</dbReference>
<evidence type="ECO:0000256" key="2">
    <source>
        <dbReference type="ARBA" id="ARBA00004430"/>
    </source>
</evidence>
<keyword evidence="3" id="KW-0433">Leucine-rich repeat</keyword>
<feature type="non-terminal residue" evidence="7">
    <location>
        <position position="1"/>
    </location>
</feature>
<organism evidence="8">
    <name type="scientific">Micromonas pusilla (strain CCMP1545)</name>
    <name type="common">Picoplanktonic green alga</name>
    <dbReference type="NCBI Taxonomy" id="564608"/>
    <lineage>
        <taxon>Eukaryota</taxon>
        <taxon>Viridiplantae</taxon>
        <taxon>Chlorophyta</taxon>
        <taxon>Mamiellophyceae</taxon>
        <taxon>Mamiellales</taxon>
        <taxon>Mamiellaceae</taxon>
        <taxon>Micromonas</taxon>
    </lineage>
</organism>
<dbReference type="PANTHER" id="PTHR10552:SF6">
    <property type="entry name" value="U2 SMALL NUCLEAR RIBONUCLEOPROTEIN A"/>
    <property type="match status" value="1"/>
</dbReference>
<comment type="subcellular location">
    <subcellularLocation>
        <location evidence="2">Cytoplasm</location>
        <location evidence="2">Cytoskeleton</location>
        <location evidence="2">Cilium axoneme</location>
    </subcellularLocation>
    <subcellularLocation>
        <location evidence="1">Nucleus</location>
    </subcellularLocation>
</comment>
<comment type="similarity">
    <text evidence="6">Belongs to the U2 small nuclear ribonucleoprotein A family.</text>
</comment>
<dbReference type="Proteomes" id="UP000001876">
    <property type="component" value="Unassembled WGS sequence"/>
</dbReference>
<dbReference type="EMBL" id="GG663737">
    <property type="protein sequence ID" value="EEH58865.1"/>
    <property type="molecule type" value="Genomic_DNA"/>
</dbReference>
<protein>
    <submittedName>
        <fullName evidence="7">Predicted protein</fullName>
    </submittedName>
</protein>